<dbReference type="Proteomes" id="UP001182556">
    <property type="component" value="Unassembled WGS sequence"/>
</dbReference>
<dbReference type="PANTHER" id="PTHR15615">
    <property type="match status" value="1"/>
</dbReference>
<feature type="region of interest" description="Disordered" evidence="1">
    <location>
        <begin position="628"/>
        <end position="653"/>
    </location>
</feature>
<dbReference type="CDD" id="cd20557">
    <property type="entry name" value="CYCLIN_ScPCL1-like"/>
    <property type="match status" value="1"/>
</dbReference>
<evidence type="ECO:0000313" key="3">
    <source>
        <dbReference type="Proteomes" id="UP001182556"/>
    </source>
</evidence>
<dbReference type="GO" id="GO:0000307">
    <property type="term" value="C:cyclin-dependent protein kinase holoenzyme complex"/>
    <property type="evidence" value="ECO:0007669"/>
    <property type="project" value="TreeGrafter"/>
</dbReference>
<gene>
    <name evidence="2" type="ORF">DB88DRAFT_151937</name>
</gene>
<keyword evidence="3" id="KW-1185">Reference proteome</keyword>
<dbReference type="PANTHER" id="PTHR15615:SF27">
    <property type="entry name" value="PHO85 CYCLIN CLG1"/>
    <property type="match status" value="1"/>
</dbReference>
<organism evidence="2 3">
    <name type="scientific">Papiliotrema laurentii</name>
    <name type="common">Cryptococcus laurentii</name>
    <dbReference type="NCBI Taxonomy" id="5418"/>
    <lineage>
        <taxon>Eukaryota</taxon>
        <taxon>Fungi</taxon>
        <taxon>Dikarya</taxon>
        <taxon>Basidiomycota</taxon>
        <taxon>Agaricomycotina</taxon>
        <taxon>Tremellomycetes</taxon>
        <taxon>Tremellales</taxon>
        <taxon>Rhynchogastremaceae</taxon>
        <taxon>Papiliotrema</taxon>
    </lineage>
</organism>
<protein>
    <submittedName>
        <fullName evidence="2">Uncharacterized protein</fullName>
    </submittedName>
</protein>
<evidence type="ECO:0000256" key="1">
    <source>
        <dbReference type="SAM" id="MobiDB-lite"/>
    </source>
</evidence>
<accession>A0AAD9L7I7</accession>
<dbReference type="GO" id="GO:0005634">
    <property type="term" value="C:nucleus"/>
    <property type="evidence" value="ECO:0007669"/>
    <property type="project" value="TreeGrafter"/>
</dbReference>
<dbReference type="GO" id="GO:0019901">
    <property type="term" value="F:protein kinase binding"/>
    <property type="evidence" value="ECO:0007669"/>
    <property type="project" value="InterPro"/>
</dbReference>
<dbReference type="GO" id="GO:0016538">
    <property type="term" value="F:cyclin-dependent protein serine/threonine kinase regulator activity"/>
    <property type="evidence" value="ECO:0007669"/>
    <property type="project" value="TreeGrafter"/>
</dbReference>
<name>A0AAD9L7I7_PAPLA</name>
<dbReference type="Pfam" id="PF08613">
    <property type="entry name" value="Cyclin"/>
    <property type="match status" value="1"/>
</dbReference>
<dbReference type="Gene3D" id="1.10.472.10">
    <property type="entry name" value="Cyclin-like"/>
    <property type="match status" value="1"/>
</dbReference>
<sequence>MFASASYSRLPPITPPPPFLPAFNSFDSYEIDRSRYHSTGYEEDQESVDAASCTLYPTPLPPGSFNLPTVKAPSPVPMHVPQLPLRDVHSALDLTGTPALGDDSSEEFASRGKMDMGMAVSGTVASQAGIQTPLGQYAAQMVVWLWHGTHATPHTASGSSSTSPFLNSPNPFEMDHPIAPINPLQIAPTQDFAASVERLLRITMVSHSVTLIALLYIYRLKLRNSFVGEPGSEIRPFVVSLILGNKYLDDNTYTNKTWADLAGLKLEELNRMEAEFLQGLEFRLGVDRAEYQQWHNLLDGFIFARQREAAQASAYAARHHRPSWSPAFYSAISAAVPQMPNEQAYIRARSASPPQSLSPRYSHAANPYGYPLLAHRKRTAVDAFSTDAPSAFTVHEQMRLPARKAQFGSIDLSDARLAGDARSGLARSSSLNRQIARLPHHPSRRGSMGQVTTIPVQDVASLQQTPAGQWSQGPYSQWEGCTALAAPYERPTQTTAVPPEQLMFYTLAAQAHPGYDGAPRKAILHYQQQPSQTRHQYTYPSQPVQTPAYPVFTSEDGISHPEYPFPTGAAFAHAAPQPAQFANAGPPGYAYDPSQSRQAEAAEYGTGLGITGLDSANESRIQWGESIDPRQPIVPIPGVDPRGQDWRARSQWSSPMTGHFDLRIWQLPEHSR</sequence>
<dbReference type="AlphaFoldDB" id="A0AAD9L7I7"/>
<comment type="caution">
    <text evidence="2">The sequence shown here is derived from an EMBL/GenBank/DDBJ whole genome shotgun (WGS) entry which is preliminary data.</text>
</comment>
<dbReference type="InterPro" id="IPR013922">
    <property type="entry name" value="Cyclin_PHO80-like"/>
</dbReference>
<dbReference type="EMBL" id="JAODAN010000002">
    <property type="protein sequence ID" value="KAK1926150.1"/>
    <property type="molecule type" value="Genomic_DNA"/>
</dbReference>
<proteinExistence type="predicted"/>
<reference evidence="2" key="1">
    <citation type="submission" date="2023-02" db="EMBL/GenBank/DDBJ databases">
        <title>Identification and recombinant expression of a fungal hydrolase from Papiliotrema laurentii that hydrolyzes apple cutin and clears colloidal polyester polyurethane.</title>
        <authorList>
            <consortium name="DOE Joint Genome Institute"/>
            <person name="Roman V.A."/>
            <person name="Bojanowski C."/>
            <person name="Crable B.R."/>
            <person name="Wagner D.N."/>
            <person name="Hung C.S."/>
            <person name="Nadeau L.J."/>
            <person name="Schratz L."/>
            <person name="Haridas S."/>
            <person name="Pangilinan J."/>
            <person name="Lipzen A."/>
            <person name="Na H."/>
            <person name="Yan M."/>
            <person name="Ng V."/>
            <person name="Grigoriev I.V."/>
            <person name="Spatafora J.W."/>
            <person name="Barlow D."/>
            <person name="Biffinger J."/>
            <person name="Kelley-Loughnane N."/>
            <person name="Varaljay V.A."/>
            <person name="Crookes-Goodson W.J."/>
        </authorList>
    </citation>
    <scope>NUCLEOTIDE SEQUENCE</scope>
    <source>
        <strain evidence="2">5307AH</strain>
    </source>
</reference>
<evidence type="ECO:0000313" key="2">
    <source>
        <dbReference type="EMBL" id="KAK1926150.1"/>
    </source>
</evidence>